<accession>U9TEG8</accession>
<reference evidence="1" key="1">
    <citation type="submission" date="2013-07" db="EMBL/GenBank/DDBJ databases">
        <title>The genome of an arbuscular mycorrhizal fungus provides insights into the evolution of the oldest plant symbiosis.</title>
        <authorList>
            <consortium name="DOE Joint Genome Institute"/>
            <person name="Tisserant E."/>
            <person name="Malbreil M."/>
            <person name="Kuo A."/>
            <person name="Kohler A."/>
            <person name="Symeonidi A."/>
            <person name="Balestrini R."/>
            <person name="Charron P."/>
            <person name="Duensing N."/>
            <person name="Frei-dit-Frey N."/>
            <person name="Gianinazzi-Pearson V."/>
            <person name="Gilbert B."/>
            <person name="Handa Y."/>
            <person name="Hijri M."/>
            <person name="Kaul R."/>
            <person name="Kawaguchi M."/>
            <person name="Krajinski F."/>
            <person name="Lammers P."/>
            <person name="Lapierre D."/>
            <person name="Masclaux F.G."/>
            <person name="Murat C."/>
            <person name="Morin E."/>
            <person name="Ndikumana S."/>
            <person name="Pagni M."/>
            <person name="Petitpierre D."/>
            <person name="Requena N."/>
            <person name="Rosikiewicz P."/>
            <person name="Riley R."/>
            <person name="Saito K."/>
            <person name="San Clemente H."/>
            <person name="Shapiro H."/>
            <person name="van Tuinen D."/>
            <person name="Becard G."/>
            <person name="Bonfante P."/>
            <person name="Paszkowski U."/>
            <person name="Shachar-Hill Y."/>
            <person name="Young J.P."/>
            <person name="Sanders I.R."/>
            <person name="Henrissat B."/>
            <person name="Rensing S.A."/>
            <person name="Grigoriev I.V."/>
            <person name="Corradi N."/>
            <person name="Roux C."/>
            <person name="Martin F."/>
        </authorList>
    </citation>
    <scope>NUCLEOTIDE SEQUENCE</scope>
    <source>
        <strain evidence="1">DAOM 197198</strain>
    </source>
</reference>
<organism evidence="1">
    <name type="scientific">Rhizophagus irregularis (strain DAOM 181602 / DAOM 197198 / MUCL 43194)</name>
    <name type="common">Arbuscular mycorrhizal fungus</name>
    <name type="synonym">Glomus intraradices</name>
    <dbReference type="NCBI Taxonomy" id="747089"/>
    <lineage>
        <taxon>Eukaryota</taxon>
        <taxon>Fungi</taxon>
        <taxon>Fungi incertae sedis</taxon>
        <taxon>Mucoromycota</taxon>
        <taxon>Glomeromycotina</taxon>
        <taxon>Glomeromycetes</taxon>
        <taxon>Glomerales</taxon>
        <taxon>Glomeraceae</taxon>
        <taxon>Rhizophagus</taxon>
    </lineage>
</organism>
<sequence>MDFFERASFFSFLAQDFGGSFGSDMALRGIWTRGISVRGVLLVGSGPQTRGKLGHLTRGVWKMSFGILGKMKGSVLDTGPEMEMFTDISLFISFSETVYFLDCHVLDVRLILDPGRVEFW</sequence>
<dbReference type="HOGENOM" id="CLU_2050899_0_0_1"/>
<gene>
    <name evidence="1" type="ORF">GLOINDRAFT_7180</name>
</gene>
<dbReference type="AlphaFoldDB" id="U9TEG8"/>
<protein>
    <submittedName>
        <fullName evidence="1">Uncharacterized protein</fullName>
    </submittedName>
</protein>
<name>U9TEG8_RHIID</name>
<dbReference type="EMBL" id="KI296223">
    <property type="protein sequence ID" value="ESA01771.1"/>
    <property type="molecule type" value="Genomic_DNA"/>
</dbReference>
<evidence type="ECO:0000313" key="1">
    <source>
        <dbReference type="EMBL" id="ESA01771.1"/>
    </source>
</evidence>
<proteinExistence type="predicted"/>